<proteinExistence type="predicted"/>
<dbReference type="Pfam" id="PF00512">
    <property type="entry name" value="HisKA"/>
    <property type="match status" value="1"/>
</dbReference>
<keyword evidence="16" id="KW-1185">Reference proteome</keyword>
<organism evidence="15 16">
    <name type="scientific">Hartmannibacter diazotrophicus</name>
    <dbReference type="NCBI Taxonomy" id="1482074"/>
    <lineage>
        <taxon>Bacteria</taxon>
        <taxon>Pseudomonadati</taxon>
        <taxon>Pseudomonadota</taxon>
        <taxon>Alphaproteobacteria</taxon>
        <taxon>Hyphomicrobiales</taxon>
        <taxon>Pleomorphomonadaceae</taxon>
        <taxon>Hartmannibacter</taxon>
    </lineage>
</organism>
<keyword evidence="10 12" id="KW-0472">Membrane</keyword>
<dbReference type="Gene3D" id="1.10.287.130">
    <property type="match status" value="1"/>
</dbReference>
<evidence type="ECO:0000256" key="6">
    <source>
        <dbReference type="ARBA" id="ARBA00022692"/>
    </source>
</evidence>
<dbReference type="Proteomes" id="UP000223606">
    <property type="component" value="Chromosome 1"/>
</dbReference>
<evidence type="ECO:0000313" key="16">
    <source>
        <dbReference type="Proteomes" id="UP000223606"/>
    </source>
</evidence>
<evidence type="ECO:0000259" key="14">
    <source>
        <dbReference type="PROSITE" id="PS50885"/>
    </source>
</evidence>
<keyword evidence="5 15" id="KW-0808">Transferase</keyword>
<evidence type="ECO:0000256" key="10">
    <source>
        <dbReference type="ARBA" id="ARBA00023136"/>
    </source>
</evidence>
<dbReference type="AlphaFoldDB" id="A0A2C9D494"/>
<accession>A0A2C9D494</accession>
<evidence type="ECO:0000256" key="9">
    <source>
        <dbReference type="ARBA" id="ARBA00023012"/>
    </source>
</evidence>
<dbReference type="PRINTS" id="PR00344">
    <property type="entry name" value="BCTRLSENSOR"/>
</dbReference>
<dbReference type="PANTHER" id="PTHR45436:SF8">
    <property type="entry name" value="HISTIDINE KINASE"/>
    <property type="match status" value="1"/>
</dbReference>
<keyword evidence="4" id="KW-0597">Phosphoprotein</keyword>
<dbReference type="InterPro" id="IPR003594">
    <property type="entry name" value="HATPase_dom"/>
</dbReference>
<evidence type="ECO:0000256" key="1">
    <source>
        <dbReference type="ARBA" id="ARBA00000085"/>
    </source>
</evidence>
<feature type="domain" description="HAMP" evidence="14">
    <location>
        <begin position="185"/>
        <end position="238"/>
    </location>
</feature>
<keyword evidence="9" id="KW-0902">Two-component regulatory system</keyword>
<feature type="region of interest" description="Disordered" evidence="11">
    <location>
        <begin position="463"/>
        <end position="501"/>
    </location>
</feature>
<dbReference type="Gene3D" id="6.10.340.10">
    <property type="match status" value="1"/>
</dbReference>
<dbReference type="EC" id="2.7.13.3" evidence="3"/>
<evidence type="ECO:0000256" key="8">
    <source>
        <dbReference type="ARBA" id="ARBA00022989"/>
    </source>
</evidence>
<comment type="catalytic activity">
    <reaction evidence="1">
        <text>ATP + protein L-histidine = ADP + protein N-phospho-L-histidine.</text>
        <dbReference type="EC" id="2.7.13.3"/>
    </reaction>
</comment>
<feature type="transmembrane region" description="Helical" evidence="12">
    <location>
        <begin position="12"/>
        <end position="34"/>
    </location>
</feature>
<evidence type="ECO:0000256" key="12">
    <source>
        <dbReference type="SAM" id="Phobius"/>
    </source>
</evidence>
<evidence type="ECO:0000256" key="3">
    <source>
        <dbReference type="ARBA" id="ARBA00012438"/>
    </source>
</evidence>
<dbReference type="InterPro" id="IPR050428">
    <property type="entry name" value="TCS_sensor_his_kinase"/>
</dbReference>
<comment type="subcellular location">
    <subcellularLocation>
        <location evidence="2">Membrane</location>
    </subcellularLocation>
</comment>
<name>A0A2C9D494_9HYPH</name>
<evidence type="ECO:0000313" key="15">
    <source>
        <dbReference type="EMBL" id="SON54988.1"/>
    </source>
</evidence>
<evidence type="ECO:0000256" key="5">
    <source>
        <dbReference type="ARBA" id="ARBA00022679"/>
    </source>
</evidence>
<dbReference type="GO" id="GO:0005886">
    <property type="term" value="C:plasma membrane"/>
    <property type="evidence" value="ECO:0007669"/>
    <property type="project" value="TreeGrafter"/>
</dbReference>
<dbReference type="Pfam" id="PF00672">
    <property type="entry name" value="HAMP"/>
    <property type="match status" value="1"/>
</dbReference>
<protein>
    <recommendedName>
        <fullName evidence="3">histidine kinase</fullName>
        <ecNumber evidence="3">2.7.13.3</ecNumber>
    </recommendedName>
</protein>
<dbReference type="Pfam" id="PF02518">
    <property type="entry name" value="HATPase_c"/>
    <property type="match status" value="1"/>
</dbReference>
<dbReference type="InterPro" id="IPR005467">
    <property type="entry name" value="His_kinase_dom"/>
</dbReference>
<evidence type="ECO:0000256" key="7">
    <source>
        <dbReference type="ARBA" id="ARBA00022777"/>
    </source>
</evidence>
<dbReference type="KEGG" id="hdi:HDIA_1447"/>
<evidence type="ECO:0000256" key="11">
    <source>
        <dbReference type="SAM" id="MobiDB-lite"/>
    </source>
</evidence>
<dbReference type="RefSeq" id="WP_099555562.1">
    <property type="nucleotide sequence ID" value="NZ_LT960614.1"/>
</dbReference>
<keyword evidence="6 12" id="KW-0812">Transmembrane</keyword>
<feature type="domain" description="Histidine kinase" evidence="13">
    <location>
        <begin position="246"/>
        <end position="467"/>
    </location>
</feature>
<dbReference type="InterPro" id="IPR036097">
    <property type="entry name" value="HisK_dim/P_sf"/>
</dbReference>
<dbReference type="SUPFAM" id="SSF55874">
    <property type="entry name" value="ATPase domain of HSP90 chaperone/DNA topoisomerase II/histidine kinase"/>
    <property type="match status" value="1"/>
</dbReference>
<feature type="transmembrane region" description="Helical" evidence="12">
    <location>
        <begin position="164"/>
        <end position="183"/>
    </location>
</feature>
<dbReference type="CDD" id="cd00075">
    <property type="entry name" value="HATPase"/>
    <property type="match status" value="1"/>
</dbReference>
<dbReference type="SMART" id="SM00304">
    <property type="entry name" value="HAMP"/>
    <property type="match status" value="1"/>
</dbReference>
<dbReference type="SMART" id="SM00387">
    <property type="entry name" value="HATPase_c"/>
    <property type="match status" value="1"/>
</dbReference>
<dbReference type="GO" id="GO:0000155">
    <property type="term" value="F:phosphorelay sensor kinase activity"/>
    <property type="evidence" value="ECO:0007669"/>
    <property type="project" value="InterPro"/>
</dbReference>
<dbReference type="EMBL" id="LT960614">
    <property type="protein sequence ID" value="SON54988.1"/>
    <property type="molecule type" value="Genomic_DNA"/>
</dbReference>
<dbReference type="InterPro" id="IPR003660">
    <property type="entry name" value="HAMP_dom"/>
</dbReference>
<keyword evidence="7" id="KW-0418">Kinase</keyword>
<dbReference type="InterPro" id="IPR004358">
    <property type="entry name" value="Sig_transdc_His_kin-like_C"/>
</dbReference>
<evidence type="ECO:0000259" key="13">
    <source>
        <dbReference type="PROSITE" id="PS50109"/>
    </source>
</evidence>
<dbReference type="OrthoDB" id="9815202at2"/>
<dbReference type="SMART" id="SM00388">
    <property type="entry name" value="HisKA"/>
    <property type="match status" value="1"/>
</dbReference>
<sequence length="501" mass="54105">MTAFGKLFRTTAIKLSLLYLIVFSALTGFVLVYISSKTSALLSKTLETTITADLVTLSDDYMSGGIRRLVESVLTRSRQPGASLYLVKDFAGRTVVANVGDIQLTSFSKDESGFFPIPYHRLEGDTVAEHEALARVMLLPGGVRLLVGRDVGERDAFGDVIKDALQLSILVFVIMGFASWFIVSRTVLRRVESVAETSNQIMSGDLSQRLQIVGSGDEFDNLARSLNAMLDRIEQLMAGLKEVSDNIAHDLRTPLTRLRTRLETALVIASDPEATREAVAASVEDADALIATFDALLKIARVEAGSTGDKDEEVDAAAILADLAELYEPALEDIDGHLEIDVEGPLPIEASRALVSQAIVNLLDNALKYAFGEESDLSGRTPLLRLVGRAENGHIRLSVTDNGPGIPAEDRQRVLQRFVRLDVSRSRPGSGLGLALVSAVAHYYGGRFKLGDAEPGLAATLILPESGRKPRRSTASGEEKEEGKNAHVGPSAPERASRTDH</sequence>
<dbReference type="PANTHER" id="PTHR45436">
    <property type="entry name" value="SENSOR HISTIDINE KINASE YKOH"/>
    <property type="match status" value="1"/>
</dbReference>
<reference evidence="16" key="1">
    <citation type="submission" date="2017-09" db="EMBL/GenBank/DDBJ databases">
        <title>Genome sequence of Nannocystis excedens DSM 71.</title>
        <authorList>
            <person name="Blom J."/>
        </authorList>
    </citation>
    <scope>NUCLEOTIDE SEQUENCE [LARGE SCALE GENOMIC DNA]</scope>
    <source>
        <strain evidence="16">type strain: E19</strain>
    </source>
</reference>
<dbReference type="PROSITE" id="PS50109">
    <property type="entry name" value="HIS_KIN"/>
    <property type="match status" value="1"/>
</dbReference>
<evidence type="ECO:0000256" key="2">
    <source>
        <dbReference type="ARBA" id="ARBA00004370"/>
    </source>
</evidence>
<dbReference type="PROSITE" id="PS50885">
    <property type="entry name" value="HAMP"/>
    <property type="match status" value="1"/>
</dbReference>
<dbReference type="InterPro" id="IPR003661">
    <property type="entry name" value="HisK_dim/P_dom"/>
</dbReference>
<dbReference type="Gene3D" id="3.30.565.10">
    <property type="entry name" value="Histidine kinase-like ATPase, C-terminal domain"/>
    <property type="match status" value="1"/>
</dbReference>
<dbReference type="InterPro" id="IPR036890">
    <property type="entry name" value="HATPase_C_sf"/>
</dbReference>
<dbReference type="CDD" id="cd00082">
    <property type="entry name" value="HisKA"/>
    <property type="match status" value="1"/>
</dbReference>
<evidence type="ECO:0000256" key="4">
    <source>
        <dbReference type="ARBA" id="ARBA00022553"/>
    </source>
</evidence>
<dbReference type="SUPFAM" id="SSF158472">
    <property type="entry name" value="HAMP domain-like"/>
    <property type="match status" value="1"/>
</dbReference>
<dbReference type="CDD" id="cd06225">
    <property type="entry name" value="HAMP"/>
    <property type="match status" value="1"/>
</dbReference>
<gene>
    <name evidence="15" type="primary">rstB_2</name>
    <name evidence="15" type="ORF">HDIA_1447</name>
</gene>
<keyword evidence="8 12" id="KW-1133">Transmembrane helix</keyword>
<dbReference type="SUPFAM" id="SSF47384">
    <property type="entry name" value="Homodimeric domain of signal transducing histidine kinase"/>
    <property type="match status" value="1"/>
</dbReference>